<name>A0A165I191_EXIGL</name>
<organism evidence="1 2">
    <name type="scientific">Exidia glandulosa HHB12029</name>
    <dbReference type="NCBI Taxonomy" id="1314781"/>
    <lineage>
        <taxon>Eukaryota</taxon>
        <taxon>Fungi</taxon>
        <taxon>Dikarya</taxon>
        <taxon>Basidiomycota</taxon>
        <taxon>Agaricomycotina</taxon>
        <taxon>Agaricomycetes</taxon>
        <taxon>Auriculariales</taxon>
        <taxon>Exidiaceae</taxon>
        <taxon>Exidia</taxon>
    </lineage>
</organism>
<keyword evidence="2" id="KW-1185">Reference proteome</keyword>
<evidence type="ECO:0000313" key="2">
    <source>
        <dbReference type="Proteomes" id="UP000077266"/>
    </source>
</evidence>
<evidence type="ECO:0000313" key="1">
    <source>
        <dbReference type="EMBL" id="KZV92755.1"/>
    </source>
</evidence>
<dbReference type="AlphaFoldDB" id="A0A165I191"/>
<sequence>MEDFWTKKLGSQPTPATAASTTTSISVLSTPNEIAAASIPGPSQLPLQFAPGVFVAPTNTQNPLAGKSCIARYPHVEPAILQSVITHQLEFKSLYKLCARLTRIAPPTQSVNISASGMLSITDASVSKAFPDAQALTDSIATYLGICAFVIGAQHSASSGGFEHTWTINHGILSFTQLIHQLLPSYTWASVLAYAEQFYLSRRAEMAHGVYSGWLTPDLTLWPFLVPLAPGSAPAKTQPQSQSPRTRALPTPGVPIAQQVCLNYQQGRCPDPCRYGRVHSPATAQVAMTSPQAPKTA</sequence>
<reference evidence="1 2" key="1">
    <citation type="journal article" date="2016" name="Mol. Biol. Evol.">
        <title>Comparative Genomics of Early-Diverging Mushroom-Forming Fungi Provides Insights into the Origins of Lignocellulose Decay Capabilities.</title>
        <authorList>
            <person name="Nagy L.G."/>
            <person name="Riley R."/>
            <person name="Tritt A."/>
            <person name="Adam C."/>
            <person name="Daum C."/>
            <person name="Floudas D."/>
            <person name="Sun H."/>
            <person name="Yadav J.S."/>
            <person name="Pangilinan J."/>
            <person name="Larsson K.H."/>
            <person name="Matsuura K."/>
            <person name="Barry K."/>
            <person name="Labutti K."/>
            <person name="Kuo R."/>
            <person name="Ohm R.A."/>
            <person name="Bhattacharya S.S."/>
            <person name="Shirouzu T."/>
            <person name="Yoshinaga Y."/>
            <person name="Martin F.M."/>
            <person name="Grigoriev I.V."/>
            <person name="Hibbett D.S."/>
        </authorList>
    </citation>
    <scope>NUCLEOTIDE SEQUENCE [LARGE SCALE GENOMIC DNA]</scope>
    <source>
        <strain evidence="1 2">HHB12029</strain>
    </source>
</reference>
<accession>A0A165I191</accession>
<dbReference type="EMBL" id="KV426002">
    <property type="protein sequence ID" value="KZV92755.1"/>
    <property type="molecule type" value="Genomic_DNA"/>
</dbReference>
<dbReference type="Proteomes" id="UP000077266">
    <property type="component" value="Unassembled WGS sequence"/>
</dbReference>
<dbReference type="InParanoid" id="A0A165I191"/>
<protein>
    <submittedName>
        <fullName evidence="1">Uncharacterized protein</fullName>
    </submittedName>
</protein>
<dbReference type="STRING" id="1314781.A0A165I191"/>
<proteinExistence type="predicted"/>
<dbReference type="OrthoDB" id="2774821at2759"/>
<gene>
    <name evidence="1" type="ORF">EXIGLDRAFT_768675</name>
</gene>